<dbReference type="SUPFAM" id="SSF102588">
    <property type="entry name" value="LmbE-like"/>
    <property type="match status" value="1"/>
</dbReference>
<keyword evidence="4" id="KW-1185">Reference proteome</keyword>
<dbReference type="GO" id="GO:0000225">
    <property type="term" value="F:N-acetylglucosaminylphosphatidylinositol deacetylase activity"/>
    <property type="evidence" value="ECO:0007669"/>
    <property type="project" value="TreeGrafter"/>
</dbReference>
<reference evidence="3 4" key="1">
    <citation type="submission" date="2019-06" db="EMBL/GenBank/DDBJ databases">
        <title>Sequencing the genomes of 1000 actinobacteria strains.</title>
        <authorList>
            <person name="Klenk H.-P."/>
        </authorList>
    </citation>
    <scope>NUCLEOTIDE SEQUENCE [LARGE SCALE GENOMIC DNA]</scope>
    <source>
        <strain evidence="3 4">DSM 46699</strain>
    </source>
</reference>
<dbReference type="EMBL" id="VIWX01000001">
    <property type="protein sequence ID" value="TWG07934.1"/>
    <property type="molecule type" value="Genomic_DNA"/>
</dbReference>
<dbReference type="Pfam" id="PF02585">
    <property type="entry name" value="PIG-L"/>
    <property type="match status" value="1"/>
</dbReference>
<accession>A0A561V8L0</accession>
<feature type="compositionally biased region" description="Low complexity" evidence="2">
    <location>
        <begin position="521"/>
        <end position="551"/>
    </location>
</feature>
<dbReference type="GO" id="GO:0016137">
    <property type="term" value="P:glycoside metabolic process"/>
    <property type="evidence" value="ECO:0007669"/>
    <property type="project" value="UniProtKB-ARBA"/>
</dbReference>
<evidence type="ECO:0000256" key="2">
    <source>
        <dbReference type="SAM" id="MobiDB-lite"/>
    </source>
</evidence>
<organism evidence="3 4">
    <name type="scientific">Saccharopolyspora dendranthemae</name>
    <dbReference type="NCBI Taxonomy" id="1181886"/>
    <lineage>
        <taxon>Bacteria</taxon>
        <taxon>Bacillati</taxon>
        <taxon>Actinomycetota</taxon>
        <taxon>Actinomycetes</taxon>
        <taxon>Pseudonocardiales</taxon>
        <taxon>Pseudonocardiaceae</taxon>
        <taxon>Saccharopolyspora</taxon>
    </lineage>
</organism>
<name>A0A561V8L0_9PSEU</name>
<dbReference type="PANTHER" id="PTHR12993">
    <property type="entry name" value="N-ACETYLGLUCOSAMINYL-PHOSPHATIDYLINOSITOL DE-N-ACETYLASE-RELATED"/>
    <property type="match status" value="1"/>
</dbReference>
<evidence type="ECO:0000313" key="3">
    <source>
        <dbReference type="EMBL" id="TWG07934.1"/>
    </source>
</evidence>
<dbReference type="InterPro" id="IPR024078">
    <property type="entry name" value="LmbE-like_dom_sf"/>
</dbReference>
<comment type="caution">
    <text evidence="3">The sequence shown here is derived from an EMBL/GenBank/DDBJ whole genome shotgun (WGS) entry which is preliminary data.</text>
</comment>
<dbReference type="AlphaFoldDB" id="A0A561V8L0"/>
<feature type="region of interest" description="Disordered" evidence="2">
    <location>
        <begin position="519"/>
        <end position="552"/>
    </location>
</feature>
<dbReference type="Gene3D" id="2.120.10.70">
    <property type="entry name" value="Fucose-specific lectin"/>
    <property type="match status" value="1"/>
</dbReference>
<dbReference type="InterPro" id="IPR003737">
    <property type="entry name" value="GlcNAc_PI_deacetylase-related"/>
</dbReference>
<evidence type="ECO:0000313" key="4">
    <source>
        <dbReference type="Proteomes" id="UP000316184"/>
    </source>
</evidence>
<dbReference type="Proteomes" id="UP000316184">
    <property type="component" value="Unassembled WGS sequence"/>
</dbReference>
<dbReference type="SUPFAM" id="SSF89372">
    <property type="entry name" value="Fucose-specific lectin"/>
    <property type="match status" value="1"/>
</dbReference>
<dbReference type="OrthoDB" id="6064917at2"/>
<gene>
    <name evidence="3" type="ORF">FHU35_11553</name>
</gene>
<dbReference type="PANTHER" id="PTHR12993:SF23">
    <property type="entry name" value="N-ACETYLGLUCOSAMINYLPHOSPHATIDYLINOSITOL DEACETYLASE"/>
    <property type="match status" value="1"/>
</dbReference>
<evidence type="ECO:0000256" key="1">
    <source>
        <dbReference type="ARBA" id="ARBA00022833"/>
    </source>
</evidence>
<dbReference type="RefSeq" id="WP_145736363.1">
    <property type="nucleotide sequence ID" value="NZ_VIWX01000001.1"/>
</dbReference>
<dbReference type="Gene3D" id="3.40.50.10320">
    <property type="entry name" value="LmbE-like"/>
    <property type="match status" value="1"/>
</dbReference>
<proteinExistence type="predicted"/>
<sequence>MSRTAAFSVGLVLAFLATCQGPPQQLAVEPPPPVPQEHYAQVVAHPDDDLLFMNPDLAEGMRSGRPTTSIYLTAGEADMPDKAGYGAGRQEGTRAAYAQMVGKPNDWSRTTIPVGHGRLAEVDTLRADPDVRLVLLNLPEDANAQQGRHALTRLRQDPALRVTTTVPAGAAVGYPQQFDRRAVVESLTALLDAFQPTVIRLQDDQPDHRYQSNWIGVHNHPDHVAGAALAKEAVSAHRPRAFSPMVLTYRDYNVGDTPSALSQADKTTTREAFAAYVGHDALARGEIYRSWSDNSAYRWPRRGEWVMATEGGGAQAFSVRAHGIARWARTPGGVWSEPELLPLPEPLRPQVSLLREGRGRPVLVAQSEDGARILLLRQGSSDVRSRQWDVVDAPAGAENGAPAAIADSDGRIVLAVKNSAGGVSVRRETAPGRWQPWSELGAQDVQDGLSFVAGLDGVVHLFAATRAAVLHWEIPRAGGARGEQVPIGAARPAGAPVAEHARDGSIRLLVRTDRGGELVERTSSSTGSWSGRTTLPAPGGIGGPTATDPGPRGSADLIRVSRDAAGRVRVADRAGGPWLDVGGAVTDHPATLVEPNGDITLVGIGFDGALVVNTGARGPEGLRFAGWRPAVRPPGSEVRAD</sequence>
<protein>
    <submittedName>
        <fullName evidence="3">GlcNAc-PI de-N-acetylase</fullName>
    </submittedName>
</protein>
<keyword evidence="1" id="KW-0862">Zinc</keyword>